<evidence type="ECO:0000256" key="2">
    <source>
        <dbReference type="ARBA" id="ARBA00023052"/>
    </source>
</evidence>
<dbReference type="SUPFAM" id="SSF52467">
    <property type="entry name" value="DHS-like NAD/FAD-binding domain"/>
    <property type="match status" value="1"/>
</dbReference>
<reference evidence="9" key="1">
    <citation type="journal article" date="2014" name="Int. J. Syst. Evol. Microbiol.">
        <title>Complete genome sequence of Corynebacterium casei LMG S-19264T (=DSM 44701T), isolated from a smear-ripened cheese.</title>
        <authorList>
            <consortium name="US DOE Joint Genome Institute (JGI-PGF)"/>
            <person name="Walter F."/>
            <person name="Albersmeier A."/>
            <person name="Kalinowski J."/>
            <person name="Ruckert C."/>
        </authorList>
    </citation>
    <scope>NUCLEOTIDE SEQUENCE</scope>
    <source>
        <strain evidence="9">JCM 31311</strain>
    </source>
</reference>
<dbReference type="GO" id="GO:0050660">
    <property type="term" value="F:flavin adenine dinucleotide binding"/>
    <property type="evidence" value="ECO:0007669"/>
    <property type="project" value="TreeGrafter"/>
</dbReference>
<dbReference type="InterPro" id="IPR012000">
    <property type="entry name" value="Thiamin_PyroP_enz_cen_dom"/>
</dbReference>
<proteinExistence type="inferred from homology"/>
<comment type="similarity">
    <text evidence="1 3">Belongs to the TPP enzyme family.</text>
</comment>
<dbReference type="Gene3D" id="3.40.50.1220">
    <property type="entry name" value="TPP-binding domain"/>
    <property type="match status" value="1"/>
</dbReference>
<keyword evidence="2 3" id="KW-0786">Thiamine pyrophosphate</keyword>
<feature type="transmembrane region" description="Helical" evidence="5">
    <location>
        <begin position="402"/>
        <end position="423"/>
    </location>
</feature>
<accession>A0A918F4N3</accession>
<sequence length="543" mass="57591">MPTVREATYALLRELGLTTIFGNPGSTEEPFLKDFPADFRYVLALQEASAVGMADGFAQGTGRPALVNLHTAPGVGNAMGNIITAARNKTPLIITAGQQTRKMLLMEAFLSNVRATELPLPHVKWSYEPVRAQDVPAAFMRAYAEAVQAPAGPVFLSLPLDDWEAEAEGTATLRTVSKRTAPDPARLEQVAQAIRGSRSPALVMGAGIDRSGGWSAGVTLAEQLGCAVYAAPIAERLGFPTSHSQYRGPLPFAIAPLSRALAEHDLVIVVGAEVFRYYPYVPGEYLSAGTRLWQLTDDPAEAARAPVGDSVIGDARLCLEGLSALLTDFQPPWKRVERPERPANPPASTPPSSEPPAGPLSAGELFAAVAQVRPDDALVVQEVPSSIPALMRNFAFDQPASYFTMASGGLGFGLPAAVGLALAEAQSGRKRPVLAFIGDGSLHYSVQALYTAAQHRLKVVVIVPRNGEYTILKMFARQEDTPGVPGLDLPGLDAPMIARGYGVQAQRAETAEDVRAAVSAALQHDGPTLIEVPIRPEAGKLMG</sequence>
<evidence type="ECO:0000256" key="1">
    <source>
        <dbReference type="ARBA" id="ARBA00007812"/>
    </source>
</evidence>
<evidence type="ECO:0000313" key="10">
    <source>
        <dbReference type="Proteomes" id="UP000603865"/>
    </source>
</evidence>
<protein>
    <submittedName>
        <fullName evidence="9">Benzoylformate decarboxylase</fullName>
    </submittedName>
</protein>
<dbReference type="GO" id="GO:0000287">
    <property type="term" value="F:magnesium ion binding"/>
    <property type="evidence" value="ECO:0007669"/>
    <property type="project" value="InterPro"/>
</dbReference>
<dbReference type="InterPro" id="IPR029035">
    <property type="entry name" value="DHS-like_NAD/FAD-binding_dom"/>
</dbReference>
<evidence type="ECO:0000256" key="5">
    <source>
        <dbReference type="SAM" id="Phobius"/>
    </source>
</evidence>
<dbReference type="SUPFAM" id="SSF52518">
    <property type="entry name" value="Thiamin diphosphate-binding fold (THDP-binding)"/>
    <property type="match status" value="2"/>
</dbReference>
<dbReference type="RefSeq" id="WP_189089925.1">
    <property type="nucleotide sequence ID" value="NZ_BMQL01000009.1"/>
</dbReference>
<evidence type="ECO:0000313" key="9">
    <source>
        <dbReference type="EMBL" id="GGR07386.1"/>
    </source>
</evidence>
<keyword evidence="5" id="KW-0812">Transmembrane</keyword>
<dbReference type="Pfam" id="PF00205">
    <property type="entry name" value="TPP_enzyme_M"/>
    <property type="match status" value="1"/>
</dbReference>
<feature type="domain" description="Thiamine pyrophosphate enzyme N-terminal TPP-binding" evidence="8">
    <location>
        <begin position="3"/>
        <end position="108"/>
    </location>
</feature>
<dbReference type="PANTHER" id="PTHR18968">
    <property type="entry name" value="THIAMINE PYROPHOSPHATE ENZYMES"/>
    <property type="match status" value="1"/>
</dbReference>
<dbReference type="InterPro" id="IPR029061">
    <property type="entry name" value="THDP-binding"/>
</dbReference>
<feature type="domain" description="Thiamine pyrophosphate enzyme TPP-binding" evidence="7">
    <location>
        <begin position="391"/>
        <end position="532"/>
    </location>
</feature>
<dbReference type="EMBL" id="BMQL01000009">
    <property type="protein sequence ID" value="GGR07386.1"/>
    <property type="molecule type" value="Genomic_DNA"/>
</dbReference>
<name>A0A918F4N3_9DEIO</name>
<feature type="compositionally biased region" description="Pro residues" evidence="4">
    <location>
        <begin position="342"/>
        <end position="358"/>
    </location>
</feature>
<feature type="region of interest" description="Disordered" evidence="4">
    <location>
        <begin position="335"/>
        <end position="360"/>
    </location>
</feature>
<evidence type="ECO:0000259" key="6">
    <source>
        <dbReference type="Pfam" id="PF00205"/>
    </source>
</evidence>
<dbReference type="GO" id="GO:0003984">
    <property type="term" value="F:acetolactate synthase activity"/>
    <property type="evidence" value="ECO:0007669"/>
    <property type="project" value="TreeGrafter"/>
</dbReference>
<feature type="domain" description="Thiamine pyrophosphate enzyme central" evidence="6">
    <location>
        <begin position="187"/>
        <end position="322"/>
    </location>
</feature>
<dbReference type="Gene3D" id="3.40.50.970">
    <property type="match status" value="2"/>
</dbReference>
<dbReference type="Pfam" id="PF02776">
    <property type="entry name" value="TPP_enzyme_N"/>
    <property type="match status" value="1"/>
</dbReference>
<dbReference type="NCBIfam" id="NF005485">
    <property type="entry name" value="PRK07092.1"/>
    <property type="match status" value="1"/>
</dbReference>
<evidence type="ECO:0000259" key="8">
    <source>
        <dbReference type="Pfam" id="PF02776"/>
    </source>
</evidence>
<dbReference type="InterPro" id="IPR045229">
    <property type="entry name" value="TPP_enz"/>
</dbReference>
<dbReference type="CDD" id="cd02002">
    <property type="entry name" value="TPP_BFDC"/>
    <property type="match status" value="1"/>
</dbReference>
<gene>
    <name evidence="9" type="ORF">GCM10008957_20080</name>
</gene>
<keyword evidence="5" id="KW-1133">Transmembrane helix</keyword>
<reference evidence="9" key="2">
    <citation type="submission" date="2020-09" db="EMBL/GenBank/DDBJ databases">
        <authorList>
            <person name="Sun Q."/>
            <person name="Ohkuma M."/>
        </authorList>
    </citation>
    <scope>NUCLEOTIDE SEQUENCE</scope>
    <source>
        <strain evidence="9">JCM 31311</strain>
    </source>
</reference>
<organism evidence="9 10">
    <name type="scientific">Deinococcus ruber</name>
    <dbReference type="NCBI Taxonomy" id="1848197"/>
    <lineage>
        <taxon>Bacteria</taxon>
        <taxon>Thermotogati</taxon>
        <taxon>Deinococcota</taxon>
        <taxon>Deinococci</taxon>
        <taxon>Deinococcales</taxon>
        <taxon>Deinococcaceae</taxon>
        <taxon>Deinococcus</taxon>
    </lineage>
</organism>
<evidence type="ECO:0000259" key="7">
    <source>
        <dbReference type="Pfam" id="PF02775"/>
    </source>
</evidence>
<comment type="caution">
    <text evidence="9">The sequence shown here is derived from an EMBL/GenBank/DDBJ whole genome shotgun (WGS) entry which is preliminary data.</text>
</comment>
<keyword evidence="5" id="KW-0472">Membrane</keyword>
<keyword evidence="10" id="KW-1185">Reference proteome</keyword>
<dbReference type="Proteomes" id="UP000603865">
    <property type="component" value="Unassembled WGS sequence"/>
</dbReference>
<dbReference type="Pfam" id="PF02775">
    <property type="entry name" value="TPP_enzyme_C"/>
    <property type="match status" value="1"/>
</dbReference>
<dbReference type="InterPro" id="IPR012001">
    <property type="entry name" value="Thiamin_PyroP_enz_TPP-bd_dom"/>
</dbReference>
<dbReference type="InterPro" id="IPR011766">
    <property type="entry name" value="TPP_enzyme_TPP-bd"/>
</dbReference>
<dbReference type="GO" id="GO:0030976">
    <property type="term" value="F:thiamine pyrophosphate binding"/>
    <property type="evidence" value="ECO:0007669"/>
    <property type="project" value="InterPro"/>
</dbReference>
<evidence type="ECO:0000256" key="3">
    <source>
        <dbReference type="RuleBase" id="RU362132"/>
    </source>
</evidence>
<dbReference type="CDD" id="cd07035">
    <property type="entry name" value="TPP_PYR_POX_like"/>
    <property type="match status" value="1"/>
</dbReference>
<evidence type="ECO:0000256" key="4">
    <source>
        <dbReference type="SAM" id="MobiDB-lite"/>
    </source>
</evidence>
<dbReference type="AlphaFoldDB" id="A0A918F4N3"/>
<dbReference type="PANTHER" id="PTHR18968:SF133">
    <property type="entry name" value="BENZOYLFORMATE DECARBOXYLASE"/>
    <property type="match status" value="1"/>
</dbReference>